<evidence type="ECO:0000313" key="10">
    <source>
        <dbReference type="Proteomes" id="UP000003100"/>
    </source>
</evidence>
<dbReference type="EMBL" id="ACBZ01000012">
    <property type="protein sequence ID" value="EEG50742.1"/>
    <property type="molecule type" value="Genomic_DNA"/>
</dbReference>
<reference evidence="9 10" key="1">
    <citation type="submission" date="2009-01" db="EMBL/GenBank/DDBJ databases">
        <authorList>
            <person name="Fulton L."/>
            <person name="Clifton S."/>
            <person name="Fulton B."/>
            <person name="Xu J."/>
            <person name="Minx P."/>
            <person name="Pepin K.H."/>
            <person name="Johnson M."/>
            <person name="Bhonagiri V."/>
            <person name="Nash W.E."/>
            <person name="Mardis E.R."/>
            <person name="Wilson R.K."/>
        </authorList>
    </citation>
    <scope>NUCLEOTIDE SEQUENCE [LARGE SCALE GENOMIC DNA]</scope>
    <source>
        <strain evidence="10">DSM 10507 / JCM 14656 / S5a33</strain>
    </source>
</reference>
<comment type="similarity">
    <text evidence="1 6">Belongs to the TACO1 family.</text>
</comment>
<evidence type="ECO:0000259" key="7">
    <source>
        <dbReference type="Pfam" id="PF01709"/>
    </source>
</evidence>
<dbReference type="GO" id="GO:0003677">
    <property type="term" value="F:DNA binding"/>
    <property type="evidence" value="ECO:0007669"/>
    <property type="project" value="UniProtKB-UniRule"/>
</dbReference>
<dbReference type="GO" id="GO:0005829">
    <property type="term" value="C:cytosol"/>
    <property type="evidence" value="ECO:0007669"/>
    <property type="project" value="TreeGrafter"/>
</dbReference>
<evidence type="ECO:0000313" key="9">
    <source>
        <dbReference type="EMBL" id="EEG50742.1"/>
    </source>
</evidence>
<evidence type="ECO:0000256" key="1">
    <source>
        <dbReference type="ARBA" id="ARBA00008724"/>
    </source>
</evidence>
<dbReference type="PANTHER" id="PTHR12532">
    <property type="entry name" value="TRANSLATIONAL ACTIVATOR OF CYTOCHROME C OXIDASE 1"/>
    <property type="match status" value="1"/>
</dbReference>
<dbReference type="NCBIfam" id="NF009044">
    <property type="entry name" value="PRK12378.1"/>
    <property type="match status" value="1"/>
</dbReference>
<dbReference type="HOGENOM" id="CLU_062974_2_2_9"/>
<keyword evidence="10" id="KW-1185">Reference proteome</keyword>
<comment type="subcellular location">
    <subcellularLocation>
        <location evidence="6">Cytoplasm</location>
    </subcellularLocation>
</comment>
<dbReference type="eggNOG" id="COG0217">
    <property type="taxonomic scope" value="Bacteria"/>
</dbReference>
<dbReference type="PATRIC" id="fig|476272.21.peg.3363"/>
<name>C0CHP1_BLAHS</name>
<evidence type="ECO:0000256" key="4">
    <source>
        <dbReference type="ARBA" id="ARBA00023125"/>
    </source>
</evidence>
<dbReference type="Pfam" id="PF01709">
    <property type="entry name" value="Transcrip_reg"/>
    <property type="match status" value="1"/>
</dbReference>
<dbReference type="AlphaFoldDB" id="C0CHP1"/>
<evidence type="ECO:0000256" key="5">
    <source>
        <dbReference type="ARBA" id="ARBA00023163"/>
    </source>
</evidence>
<dbReference type="InterPro" id="IPR049083">
    <property type="entry name" value="TACO1_YebC_N"/>
</dbReference>
<keyword evidence="5 6" id="KW-0804">Transcription</keyword>
<dbReference type="HAMAP" id="MF_00693">
    <property type="entry name" value="Transcrip_reg_TACO1"/>
    <property type="match status" value="1"/>
</dbReference>
<dbReference type="SUPFAM" id="SSF75625">
    <property type="entry name" value="YebC-like"/>
    <property type="match status" value="1"/>
</dbReference>
<keyword evidence="2 6" id="KW-0963">Cytoplasm</keyword>
<dbReference type="RefSeq" id="WP_005945442.1">
    <property type="nucleotide sequence ID" value="NZ_CP136423.1"/>
</dbReference>
<dbReference type="NCBIfam" id="NF001030">
    <property type="entry name" value="PRK00110.1"/>
    <property type="match status" value="1"/>
</dbReference>
<dbReference type="Pfam" id="PF20772">
    <property type="entry name" value="TACO1_YebC_N"/>
    <property type="match status" value="1"/>
</dbReference>
<dbReference type="InterPro" id="IPR002876">
    <property type="entry name" value="Transcrip_reg_TACO1-like"/>
</dbReference>
<dbReference type="PANTHER" id="PTHR12532:SF6">
    <property type="entry name" value="TRANSCRIPTIONAL REGULATORY PROTEIN YEBC-RELATED"/>
    <property type="match status" value="1"/>
</dbReference>
<dbReference type="Gene3D" id="3.30.70.980">
    <property type="match status" value="2"/>
</dbReference>
<gene>
    <name evidence="9" type="ORF">RUMHYD_00355</name>
</gene>
<accession>C0CHP1</accession>
<sequence length="242" mass="26492">MSGHSKFANIKHKKEKNDAKKGKIFTVIGREIVIAVKEGGPDPANNSKLRDVIAKAKANNMPNDTIDRGIKKAAGDASADNYEAVTYEGYGPNGIAIIVEALTDNKNRTAANVRSAFSKGNGSIGVQGCVSFMFDKKGQIIIAKEDCEMNADDLMMAALDAGAEDFNEEEDSYEVLTAPDDFSVVRETLEKEGVPMLEAQVAMIPQTYVELTEEKAVKDLQKTLELLEDDDDVTDVWHNWDE</sequence>
<feature type="domain" description="TACO1/YebC-like N-terminal" evidence="8">
    <location>
        <begin position="5"/>
        <end position="75"/>
    </location>
</feature>
<proteinExistence type="inferred from homology"/>
<evidence type="ECO:0000256" key="3">
    <source>
        <dbReference type="ARBA" id="ARBA00023015"/>
    </source>
</evidence>
<evidence type="ECO:0000256" key="6">
    <source>
        <dbReference type="HAMAP-Rule" id="MF_00693"/>
    </source>
</evidence>
<dbReference type="NCBIfam" id="TIGR01033">
    <property type="entry name" value="YebC/PmpR family DNA-binding transcriptional regulator"/>
    <property type="match status" value="1"/>
</dbReference>
<dbReference type="InterPro" id="IPR048300">
    <property type="entry name" value="TACO1_YebC-like_2nd/3rd_dom"/>
</dbReference>
<keyword evidence="4 6" id="KW-0238">DNA-binding</keyword>
<dbReference type="Gene3D" id="1.10.10.200">
    <property type="match status" value="1"/>
</dbReference>
<organism evidence="9 10">
    <name type="scientific">Blautia hydrogenotrophica (strain DSM 10507 / JCM 14656 / S5a33)</name>
    <name type="common">Ruminococcus hydrogenotrophicus</name>
    <dbReference type="NCBI Taxonomy" id="476272"/>
    <lineage>
        <taxon>Bacteria</taxon>
        <taxon>Bacillati</taxon>
        <taxon>Bacillota</taxon>
        <taxon>Clostridia</taxon>
        <taxon>Lachnospirales</taxon>
        <taxon>Lachnospiraceae</taxon>
        <taxon>Blautia</taxon>
    </lineage>
</organism>
<dbReference type="InterPro" id="IPR029072">
    <property type="entry name" value="YebC-like"/>
</dbReference>
<keyword evidence="3 6" id="KW-0805">Transcription regulation</keyword>
<dbReference type="Proteomes" id="UP000003100">
    <property type="component" value="Unassembled WGS sequence"/>
</dbReference>
<dbReference type="FunFam" id="1.10.10.200:FF:000002">
    <property type="entry name" value="Probable transcriptional regulatory protein CLM62_37755"/>
    <property type="match status" value="1"/>
</dbReference>
<dbReference type="GeneID" id="86821619"/>
<protein>
    <recommendedName>
        <fullName evidence="6">Probable transcriptional regulatory protein RUMHYD_00355</fullName>
    </recommendedName>
</protein>
<evidence type="ECO:0000259" key="8">
    <source>
        <dbReference type="Pfam" id="PF20772"/>
    </source>
</evidence>
<dbReference type="FunFam" id="3.30.70.980:FF:000002">
    <property type="entry name" value="Probable transcriptional regulatory protein YebC"/>
    <property type="match status" value="1"/>
</dbReference>
<dbReference type="InterPro" id="IPR026564">
    <property type="entry name" value="Transcrip_reg_TACO1-like_dom3"/>
</dbReference>
<dbReference type="InterPro" id="IPR017856">
    <property type="entry name" value="Integrase-like_N"/>
</dbReference>
<dbReference type="GO" id="GO:0006355">
    <property type="term" value="P:regulation of DNA-templated transcription"/>
    <property type="evidence" value="ECO:0007669"/>
    <property type="project" value="UniProtKB-UniRule"/>
</dbReference>
<reference evidence="9 10" key="2">
    <citation type="submission" date="2009-02" db="EMBL/GenBank/DDBJ databases">
        <title>Draft genome sequence of Blautia hydrogenotrophica DSM 10507 (Ruminococcus hydrogenotrophicus DSM 10507).</title>
        <authorList>
            <person name="Sudarsanam P."/>
            <person name="Ley R."/>
            <person name="Guruge J."/>
            <person name="Turnbaugh P.J."/>
            <person name="Mahowald M."/>
            <person name="Liep D."/>
            <person name="Gordon J."/>
        </authorList>
    </citation>
    <scope>NUCLEOTIDE SEQUENCE [LARGE SCALE GENOMIC DNA]</scope>
    <source>
        <strain evidence="10">DSM 10507 / JCM 14656 / S5a33</strain>
    </source>
</reference>
<feature type="domain" description="TACO1/YebC-like second and third" evidence="7">
    <location>
        <begin position="82"/>
        <end position="240"/>
    </location>
</feature>
<evidence type="ECO:0000256" key="2">
    <source>
        <dbReference type="ARBA" id="ARBA00022490"/>
    </source>
</evidence>